<evidence type="ECO:0000313" key="5">
    <source>
        <dbReference type="EMBL" id="MBM6672872.1"/>
    </source>
</evidence>
<feature type="domain" description="NADP-dependent oxidoreductase" evidence="4">
    <location>
        <begin position="25"/>
        <end position="86"/>
    </location>
</feature>
<proteinExistence type="inferred from homology"/>
<organism evidence="5 6">
    <name type="scientific">Marseilla massiliensis</name>
    <dbReference type="NCBI Taxonomy" id="1841864"/>
    <lineage>
        <taxon>Bacteria</taxon>
        <taxon>Pseudomonadati</taxon>
        <taxon>Bacteroidota</taxon>
        <taxon>Bacteroidia</taxon>
        <taxon>Bacteroidales</taxon>
        <taxon>Prevotellaceae</taxon>
        <taxon>Marseilla</taxon>
    </lineage>
</organism>
<dbReference type="AlphaFoldDB" id="A0A938WPL9"/>
<dbReference type="SUPFAM" id="SSF51430">
    <property type="entry name" value="NAD(P)-linked oxidoreductase"/>
    <property type="match status" value="1"/>
</dbReference>
<dbReference type="InterPro" id="IPR023210">
    <property type="entry name" value="NADP_OxRdtase_dom"/>
</dbReference>
<accession>A0A938WPL9</accession>
<protein>
    <submittedName>
        <fullName evidence="5">Aldo/keto reductase</fullName>
    </submittedName>
</protein>
<dbReference type="Gene3D" id="3.20.20.100">
    <property type="entry name" value="NADP-dependent oxidoreductase domain"/>
    <property type="match status" value="1"/>
</dbReference>
<evidence type="ECO:0000259" key="4">
    <source>
        <dbReference type="Pfam" id="PF00248"/>
    </source>
</evidence>
<dbReference type="InterPro" id="IPR020471">
    <property type="entry name" value="AKR"/>
</dbReference>
<reference evidence="5" key="1">
    <citation type="submission" date="2020-08" db="EMBL/GenBank/DDBJ databases">
        <authorList>
            <person name="Cejkova D."/>
            <person name="Kubasova T."/>
            <person name="Jahodarova E."/>
            <person name="Rychlik I."/>
        </authorList>
    </citation>
    <scope>NUCLEOTIDE SEQUENCE</scope>
    <source>
        <strain evidence="5">An824</strain>
    </source>
</reference>
<evidence type="ECO:0000313" key="6">
    <source>
        <dbReference type="Proteomes" id="UP000706891"/>
    </source>
</evidence>
<dbReference type="PANTHER" id="PTHR43827">
    <property type="entry name" value="2,5-DIKETO-D-GLUCONIC ACID REDUCTASE"/>
    <property type="match status" value="1"/>
</dbReference>
<dbReference type="GO" id="GO:0016616">
    <property type="term" value="F:oxidoreductase activity, acting on the CH-OH group of donors, NAD or NADP as acceptor"/>
    <property type="evidence" value="ECO:0007669"/>
    <property type="project" value="UniProtKB-ARBA"/>
</dbReference>
<dbReference type="InterPro" id="IPR036812">
    <property type="entry name" value="NAD(P)_OxRdtase_dom_sf"/>
</dbReference>
<dbReference type="Proteomes" id="UP000706891">
    <property type="component" value="Unassembled WGS sequence"/>
</dbReference>
<gene>
    <name evidence="5" type="ORF">H6A34_03115</name>
</gene>
<evidence type="ECO:0000256" key="3">
    <source>
        <dbReference type="ARBA" id="ARBA00023002"/>
    </source>
</evidence>
<dbReference type="PANTHER" id="PTHR43827:SF3">
    <property type="entry name" value="NADP-DEPENDENT OXIDOREDUCTASE DOMAIN-CONTAINING PROTEIN"/>
    <property type="match status" value="1"/>
</dbReference>
<keyword evidence="3" id="KW-0560">Oxidoreductase</keyword>
<keyword evidence="6" id="KW-1185">Reference proteome</keyword>
<evidence type="ECO:0000256" key="2">
    <source>
        <dbReference type="ARBA" id="ARBA00022857"/>
    </source>
</evidence>
<sequence>MLITTVECWFTLGSATSEGALFKDPVIKKIAEAHGKIPAQVIQCWHIQDVFSIIPCASTPDYIKENIRIFDFALTDNEMRQMRSLNKEKRFFNMPLKDKERIYLNT</sequence>
<comment type="caution">
    <text evidence="5">The sequence shown here is derived from an EMBL/GenBank/DDBJ whole genome shotgun (WGS) entry which is preliminary data.</text>
</comment>
<comment type="similarity">
    <text evidence="1">Belongs to the aldo/keto reductase family.</text>
</comment>
<keyword evidence="2" id="KW-0521">NADP</keyword>
<name>A0A938WPL9_9BACT</name>
<dbReference type="Pfam" id="PF00248">
    <property type="entry name" value="Aldo_ket_red"/>
    <property type="match status" value="1"/>
</dbReference>
<reference evidence="5" key="2">
    <citation type="journal article" date="2021" name="Sci. Rep.">
        <title>The distribution of antibiotic resistance genes in chicken gut microbiota commensals.</title>
        <authorList>
            <person name="Juricova H."/>
            <person name="Matiasovicova J."/>
            <person name="Kubasova T."/>
            <person name="Cejkova D."/>
            <person name="Rychlik I."/>
        </authorList>
    </citation>
    <scope>NUCLEOTIDE SEQUENCE</scope>
    <source>
        <strain evidence="5">An824</strain>
    </source>
</reference>
<dbReference type="EMBL" id="JACJJG010000007">
    <property type="protein sequence ID" value="MBM6672872.1"/>
    <property type="molecule type" value="Genomic_DNA"/>
</dbReference>
<evidence type="ECO:0000256" key="1">
    <source>
        <dbReference type="ARBA" id="ARBA00007905"/>
    </source>
</evidence>